<dbReference type="Proteomes" id="UP000186513">
    <property type="component" value="Unassembled WGS sequence"/>
</dbReference>
<protein>
    <submittedName>
        <fullName evidence="1">Uncharacterized protein</fullName>
    </submittedName>
</protein>
<evidence type="ECO:0000313" key="2">
    <source>
        <dbReference type="Proteomes" id="UP000186513"/>
    </source>
</evidence>
<sequence>MPIDYAAFRYEAVFDFIELDIQLHRASNHQTVSKALGASYVIPLDPHSGGPLIKNEAGHYPNGGSTNRFGVRIQDPASQRDVQARLRPLEESHGIAHPVGIRVLEVAFDAYAPPDAQHSLVDMAFHFNRGLAPRVSNDLEFNFFTAIRKKVGNDGVADLRFPMERFETERQVKQLLQQGRTIKIGENGSGHTQRIYVKTSDTAPDLSDGRVPLPASQHRARFENTFSGSKLPFTLLDDMVSDSFVEKLSPFFAWRLVPQESPLTLRQLTIGARELRPRISNGRVKGTREFSRNTRADDALNRRAYDALRALSKRWRLG</sequence>
<reference evidence="1 2" key="1">
    <citation type="submission" date="2016-11" db="EMBL/GenBank/DDBJ databases">
        <authorList>
            <person name="Jaros S."/>
            <person name="Januszkiewicz K."/>
            <person name="Wedrychowicz H."/>
        </authorList>
    </citation>
    <scope>NUCLEOTIDE SEQUENCE [LARGE SCALE GENOMIC DNA]</scope>
    <source>
        <strain evidence="1 2">DSM 18899</strain>
    </source>
</reference>
<keyword evidence="2" id="KW-1185">Reference proteome</keyword>
<name>A0A1K2HPL3_9NEIS</name>
<evidence type="ECO:0000313" key="1">
    <source>
        <dbReference type="EMBL" id="SFZ78710.1"/>
    </source>
</evidence>
<dbReference type="OrthoDB" id="9152468at2"/>
<accession>A0A1K2HPL3</accession>
<proteinExistence type="predicted"/>
<organism evidence="1 2">
    <name type="scientific">Chitinimonas taiwanensis DSM 18899</name>
    <dbReference type="NCBI Taxonomy" id="1121279"/>
    <lineage>
        <taxon>Bacteria</taxon>
        <taxon>Pseudomonadati</taxon>
        <taxon>Pseudomonadota</taxon>
        <taxon>Betaproteobacteria</taxon>
        <taxon>Neisseriales</taxon>
        <taxon>Chitinibacteraceae</taxon>
        <taxon>Chitinimonas</taxon>
    </lineage>
</organism>
<gene>
    <name evidence="1" type="ORF">SAMN02745887_03143</name>
</gene>
<dbReference type="RefSeq" id="WP_139256190.1">
    <property type="nucleotide sequence ID" value="NZ_FPKR01000013.1"/>
</dbReference>
<dbReference type="AlphaFoldDB" id="A0A1K2HPL3"/>
<dbReference type="EMBL" id="FPKR01000013">
    <property type="protein sequence ID" value="SFZ78710.1"/>
    <property type="molecule type" value="Genomic_DNA"/>
</dbReference>